<dbReference type="PROSITE" id="PS00922">
    <property type="entry name" value="TRANSGLYCOSYLASE"/>
    <property type="match status" value="1"/>
</dbReference>
<evidence type="ECO:0000259" key="3">
    <source>
        <dbReference type="Pfam" id="PF01464"/>
    </source>
</evidence>
<name>A0AA96WXI7_9CYAN</name>
<dbReference type="InterPro" id="IPR011990">
    <property type="entry name" value="TPR-like_helical_dom_sf"/>
</dbReference>
<reference evidence="4" key="1">
    <citation type="submission" date="2020-05" db="EMBL/GenBank/DDBJ databases">
        <authorList>
            <person name="Zhu T."/>
            <person name="Keshari N."/>
            <person name="Lu X."/>
        </authorList>
    </citation>
    <scope>NUCLEOTIDE SEQUENCE</scope>
    <source>
        <strain evidence="4">NK1-12</strain>
    </source>
</reference>
<accession>A0AA96WXI7</accession>
<dbReference type="InterPro" id="IPR008258">
    <property type="entry name" value="Transglycosylase_SLT_dom_1"/>
</dbReference>
<dbReference type="GO" id="GO:0000270">
    <property type="term" value="P:peptidoglycan metabolic process"/>
    <property type="evidence" value="ECO:0007669"/>
    <property type="project" value="InterPro"/>
</dbReference>
<dbReference type="SUPFAM" id="SSF48435">
    <property type="entry name" value="Bacterial muramidases"/>
    <property type="match status" value="1"/>
</dbReference>
<dbReference type="RefSeq" id="WP_316432473.1">
    <property type="nucleotide sequence ID" value="NZ_CP053586.1"/>
</dbReference>
<proteinExistence type="inferred from homology"/>
<organism evidence="4">
    <name type="scientific">Leptolyngbya sp. NK1-12</name>
    <dbReference type="NCBI Taxonomy" id="2547451"/>
    <lineage>
        <taxon>Bacteria</taxon>
        <taxon>Bacillati</taxon>
        <taxon>Cyanobacteriota</taxon>
        <taxon>Cyanophyceae</taxon>
        <taxon>Leptolyngbyales</taxon>
        <taxon>Leptolyngbyaceae</taxon>
        <taxon>Leptolyngbya group</taxon>
        <taxon>Leptolyngbya</taxon>
    </lineage>
</organism>
<dbReference type="GO" id="GO:0016020">
    <property type="term" value="C:membrane"/>
    <property type="evidence" value="ECO:0007669"/>
    <property type="project" value="InterPro"/>
</dbReference>
<keyword evidence="2" id="KW-0732">Signal</keyword>
<dbReference type="GO" id="GO:0008933">
    <property type="term" value="F:peptidoglycan lytic transglycosylase activity"/>
    <property type="evidence" value="ECO:0007669"/>
    <property type="project" value="InterPro"/>
</dbReference>
<dbReference type="SUPFAM" id="SSF53955">
    <property type="entry name" value="Lysozyme-like"/>
    <property type="match status" value="1"/>
</dbReference>
<dbReference type="AlphaFoldDB" id="A0AA96WXI7"/>
<comment type="similarity">
    <text evidence="1">Belongs to the transglycosylase Slt family.</text>
</comment>
<dbReference type="Pfam" id="PF13432">
    <property type="entry name" value="TPR_16"/>
    <property type="match status" value="1"/>
</dbReference>
<evidence type="ECO:0000313" key="4">
    <source>
        <dbReference type="EMBL" id="WNZ26232.1"/>
    </source>
</evidence>
<dbReference type="PANTHER" id="PTHR37423">
    <property type="entry name" value="SOLUBLE LYTIC MUREIN TRANSGLYCOSYLASE-RELATED"/>
    <property type="match status" value="1"/>
</dbReference>
<dbReference type="Gene3D" id="1.25.40.10">
    <property type="entry name" value="Tetratricopeptide repeat domain"/>
    <property type="match status" value="3"/>
</dbReference>
<sequence length="729" mass="81952">MVKRKPIFLSVLAVGAMVSVLSVGSLLSKLPGPWSAPDRASQIEAGENESSSVLAYVDLPAKERAEILAETAKGSKSIDRHRARYLLATDLIAQDRGGQALPLLDGLEKSYPVLEAQILAKRAQAQAATGDATEAEKTWKALIKQHPDDPATAEALFQLGRKDSKYWDQALEKFPAHPRSLEIVQARLEKDSKQPQLLLLLARHGIHLDGIIPVLNRLKKDYADQLKPEDWEAIAFAFWENAYYGSAGDAYAKAPPSALNLYRAARGAQLGERYQDAEQGYRALIQAFPNEKETGMALLRLADLADKPEEAISLLDQAIERFPEQAAEALLAKSKILQKQNSPQLALQIRQSVLEKYGNSEAAAKIRWEQAELLQQQGDLNGAWAWAKQIVEQNPDDELAPMAAFWAGKWATQLNQQTQAQEFFQHTLSRYPDSYYAWRSAALLGWDVGDFSTLRQKIPQVTKVGQRVTLPAGSEALQELYRLGQDRDAWTLWQVEFTNRLKPTVAEQFTDGLLRLSMDDHLNGIFMLSSLAWRETPEEQAEYKALKQQIGYWQALYPFPYMETIEQWAQQRQLNPMLVIALIRQESRFEPEIESSAGALGLMQVMPETGDWVAKQIGLQNYSLTNPVDNINLGTWYLDYTHREYTNNSMLAVASYNAGPGSVADWIKKYGLEDPDRFVEEIPFPETRGYVESVLGNYWNYLRLYNPEVSQKLAAVSSEHAAVIKNSQP</sequence>
<dbReference type="EMBL" id="CP053586">
    <property type="protein sequence ID" value="WNZ26232.1"/>
    <property type="molecule type" value="Genomic_DNA"/>
</dbReference>
<dbReference type="Gene3D" id="1.10.530.10">
    <property type="match status" value="1"/>
</dbReference>
<dbReference type="Pfam" id="PF01464">
    <property type="entry name" value="SLT"/>
    <property type="match status" value="1"/>
</dbReference>
<protein>
    <submittedName>
        <fullName evidence="4">Transglycosylase SLT domain-containing protein</fullName>
    </submittedName>
</protein>
<dbReference type="GO" id="GO:0042597">
    <property type="term" value="C:periplasmic space"/>
    <property type="evidence" value="ECO:0007669"/>
    <property type="project" value="InterPro"/>
</dbReference>
<dbReference type="InterPro" id="IPR008939">
    <property type="entry name" value="Lytic_TGlycosylase_superhlx_U"/>
</dbReference>
<dbReference type="InterPro" id="IPR019734">
    <property type="entry name" value="TPR_rpt"/>
</dbReference>
<evidence type="ECO:0000256" key="1">
    <source>
        <dbReference type="ARBA" id="ARBA00007734"/>
    </source>
</evidence>
<dbReference type="InterPro" id="IPR000189">
    <property type="entry name" value="Transglyc_AS"/>
</dbReference>
<feature type="domain" description="Transglycosylase SLT" evidence="3">
    <location>
        <begin position="564"/>
        <end position="673"/>
    </location>
</feature>
<dbReference type="GO" id="GO:0004553">
    <property type="term" value="F:hydrolase activity, hydrolyzing O-glycosyl compounds"/>
    <property type="evidence" value="ECO:0007669"/>
    <property type="project" value="InterPro"/>
</dbReference>
<dbReference type="InterPro" id="IPR023346">
    <property type="entry name" value="Lysozyme-like_dom_sf"/>
</dbReference>
<dbReference type="CDD" id="cd13401">
    <property type="entry name" value="Slt70-like"/>
    <property type="match status" value="1"/>
</dbReference>
<gene>
    <name evidence="4" type="ORF">HJG54_27705</name>
</gene>
<dbReference type="PANTHER" id="PTHR37423:SF5">
    <property type="entry name" value="SOLUBLE LYTIC MUREIN TRANSGLYCOSYLASE"/>
    <property type="match status" value="1"/>
</dbReference>
<evidence type="ECO:0000256" key="2">
    <source>
        <dbReference type="ARBA" id="ARBA00022729"/>
    </source>
</evidence>
<dbReference type="Pfam" id="PF13174">
    <property type="entry name" value="TPR_6"/>
    <property type="match status" value="1"/>
</dbReference>